<keyword evidence="2" id="KW-1185">Reference proteome</keyword>
<gene>
    <name evidence="1" type="ORF">H8B09_06915</name>
</gene>
<evidence type="ECO:0008006" key="3">
    <source>
        <dbReference type="Google" id="ProtNLM"/>
    </source>
</evidence>
<evidence type="ECO:0000313" key="1">
    <source>
        <dbReference type="EMBL" id="MBD3918480.1"/>
    </source>
</evidence>
<comment type="caution">
    <text evidence="1">The sequence shown here is derived from an EMBL/GenBank/DDBJ whole genome shotgun (WGS) entry which is preliminary data.</text>
</comment>
<protein>
    <recommendedName>
        <fullName evidence="3">Competence protein J (ComJ)</fullName>
    </recommendedName>
</protein>
<organism evidence="1 2">
    <name type="scientific">Paenibacillus terricola</name>
    <dbReference type="NCBI Taxonomy" id="2763503"/>
    <lineage>
        <taxon>Bacteria</taxon>
        <taxon>Bacillati</taxon>
        <taxon>Bacillota</taxon>
        <taxon>Bacilli</taxon>
        <taxon>Bacillales</taxon>
        <taxon>Paenibacillaceae</taxon>
        <taxon>Paenibacillus</taxon>
    </lineage>
</organism>
<reference evidence="1 2" key="1">
    <citation type="submission" date="2020-09" db="EMBL/GenBank/DDBJ databases">
        <title>Paenibacillus sp. strain PR3 16S rRNA gene Genome sequencing and assembly.</title>
        <authorList>
            <person name="Kim J."/>
        </authorList>
    </citation>
    <scope>NUCLEOTIDE SEQUENCE [LARGE SCALE GENOMIC DNA]</scope>
    <source>
        <strain evidence="1 2">PR3</strain>
    </source>
</reference>
<sequence length="155" mass="17287">MEIAEFRLGILYTTIAVILPHEDFNDWNETHYNQGFAWRATSVSFGTLTDEPECKVVVKISDTIELNENASRIIRLPFEVGTSGIEIASIADRKGVNLHEGTYQLIFSAIPGDNNSLDTYEFVFIQSDAPRAEIIKADDQLSPPVELLMEAKPAV</sequence>
<dbReference type="InterPro" id="IPR020354">
    <property type="entry name" value="Competence_nuclease_inhibitor"/>
</dbReference>
<dbReference type="Pfam" id="PF11033">
    <property type="entry name" value="ComJ"/>
    <property type="match status" value="1"/>
</dbReference>
<proteinExistence type="predicted"/>
<accession>A0ABR8MUA6</accession>
<dbReference type="EMBL" id="JACXZA010000001">
    <property type="protein sequence ID" value="MBD3918480.1"/>
    <property type="molecule type" value="Genomic_DNA"/>
</dbReference>
<dbReference type="Gene3D" id="2.60.34.30">
    <property type="entry name" value="Competence, DNA-entry nuclease inhibitor, ComJ"/>
    <property type="match status" value="1"/>
</dbReference>
<name>A0ABR8MUA6_9BACL</name>
<dbReference type="InterPro" id="IPR038691">
    <property type="entry name" value="ComJ_sf"/>
</dbReference>
<dbReference type="Proteomes" id="UP000609346">
    <property type="component" value="Unassembled WGS sequence"/>
</dbReference>
<evidence type="ECO:0000313" key="2">
    <source>
        <dbReference type="Proteomes" id="UP000609346"/>
    </source>
</evidence>
<dbReference type="RefSeq" id="WP_191202671.1">
    <property type="nucleotide sequence ID" value="NZ_JACXZA010000001.1"/>
</dbReference>